<gene>
    <name evidence="2" type="ORF">PLEPLA_LOCUS18753</name>
</gene>
<dbReference type="AlphaFoldDB" id="A0A9N7UHZ5"/>
<organism evidence="2 3">
    <name type="scientific">Pleuronectes platessa</name>
    <name type="common">European plaice</name>
    <dbReference type="NCBI Taxonomy" id="8262"/>
    <lineage>
        <taxon>Eukaryota</taxon>
        <taxon>Metazoa</taxon>
        <taxon>Chordata</taxon>
        <taxon>Craniata</taxon>
        <taxon>Vertebrata</taxon>
        <taxon>Euteleostomi</taxon>
        <taxon>Actinopterygii</taxon>
        <taxon>Neopterygii</taxon>
        <taxon>Teleostei</taxon>
        <taxon>Neoteleostei</taxon>
        <taxon>Acanthomorphata</taxon>
        <taxon>Carangaria</taxon>
        <taxon>Pleuronectiformes</taxon>
        <taxon>Pleuronectoidei</taxon>
        <taxon>Pleuronectidae</taxon>
        <taxon>Pleuronectes</taxon>
    </lineage>
</organism>
<evidence type="ECO:0000313" key="3">
    <source>
        <dbReference type="Proteomes" id="UP001153269"/>
    </source>
</evidence>
<dbReference type="EMBL" id="CADEAL010001266">
    <property type="protein sequence ID" value="CAB1430767.1"/>
    <property type="molecule type" value="Genomic_DNA"/>
</dbReference>
<name>A0A9N7UHZ5_PLEPL</name>
<protein>
    <submittedName>
        <fullName evidence="2">Uncharacterized protein</fullName>
    </submittedName>
</protein>
<accession>A0A9N7UHZ5</accession>
<keyword evidence="3" id="KW-1185">Reference proteome</keyword>
<evidence type="ECO:0000256" key="1">
    <source>
        <dbReference type="SAM" id="MobiDB-lite"/>
    </source>
</evidence>
<comment type="caution">
    <text evidence="2">The sequence shown here is derived from an EMBL/GenBank/DDBJ whole genome shotgun (WGS) entry which is preliminary data.</text>
</comment>
<reference evidence="2" key="1">
    <citation type="submission" date="2020-03" db="EMBL/GenBank/DDBJ databases">
        <authorList>
            <person name="Weist P."/>
        </authorList>
    </citation>
    <scope>NUCLEOTIDE SEQUENCE</scope>
</reference>
<proteinExistence type="predicted"/>
<feature type="region of interest" description="Disordered" evidence="1">
    <location>
        <begin position="1"/>
        <end position="51"/>
    </location>
</feature>
<sequence>MTRGRGGARTKRKRRDKGAAGRYVPRPRSDGSGNVRRYSRKRPGGKKLDAAEKMELTDGGVLVSPQHSSEVASELHFRHHLRSLDQSIAFTWMTRERLRELQVDARWRLAPGKLKVHDQAGVLKGIEHASADL</sequence>
<feature type="compositionally biased region" description="Basic residues" evidence="1">
    <location>
        <begin position="1"/>
        <end position="16"/>
    </location>
</feature>
<evidence type="ECO:0000313" key="2">
    <source>
        <dbReference type="EMBL" id="CAB1430767.1"/>
    </source>
</evidence>
<dbReference type="Proteomes" id="UP001153269">
    <property type="component" value="Unassembled WGS sequence"/>
</dbReference>